<dbReference type="STRING" id="6689.A0A423U7W8"/>
<dbReference type="FunFam" id="2.40.10.190:FF:000001">
    <property type="entry name" value="60S ribosomal protein L35a"/>
    <property type="match status" value="1"/>
</dbReference>
<dbReference type="EMBL" id="QCYY01000495">
    <property type="protein sequence ID" value="ROT84807.1"/>
    <property type="molecule type" value="Genomic_DNA"/>
</dbReference>
<dbReference type="HAMAP" id="MF_00573">
    <property type="entry name" value="Ribosomal_eL33"/>
    <property type="match status" value="1"/>
</dbReference>
<evidence type="ECO:0000256" key="4">
    <source>
        <dbReference type="ARBA" id="ARBA00035228"/>
    </source>
</evidence>
<keyword evidence="2 6" id="KW-0689">Ribosomal protein</keyword>
<dbReference type="InterPro" id="IPR038661">
    <property type="entry name" value="Ribosomal_eL33_sf"/>
</dbReference>
<dbReference type="InterPro" id="IPR018266">
    <property type="entry name" value="Ribosomal_eL33_CS"/>
</dbReference>
<keyword evidence="3" id="KW-0687">Ribonucleoprotein</keyword>
<dbReference type="InterPro" id="IPR009000">
    <property type="entry name" value="Transl_B-barrel_sf"/>
</dbReference>
<dbReference type="PANTHER" id="PTHR10902">
    <property type="entry name" value="60S RIBOSOMAL PROTEIN L35A"/>
    <property type="match status" value="1"/>
</dbReference>
<proteinExistence type="inferred from homology"/>
<dbReference type="Gene3D" id="2.40.10.190">
    <property type="entry name" value="translation elongation factor selb, chain A, domain 4"/>
    <property type="match status" value="1"/>
</dbReference>
<name>A0A423U7W8_PENVA</name>
<protein>
    <recommendedName>
        <fullName evidence="4">Large ribosomal subunit protein eL33</fullName>
    </recommendedName>
    <alternativeName>
        <fullName evidence="5">60S ribosomal protein L35a</fullName>
    </alternativeName>
</protein>
<keyword evidence="7" id="KW-1185">Reference proteome</keyword>
<dbReference type="Proteomes" id="UP000283509">
    <property type="component" value="Unassembled WGS sequence"/>
</dbReference>
<dbReference type="PROSITE" id="PS01105">
    <property type="entry name" value="RIBOSOMAL_L35AE"/>
    <property type="match status" value="1"/>
</dbReference>
<comment type="similarity">
    <text evidence="1">Belongs to the eukaryotic ribosomal protein eL33 family.</text>
</comment>
<evidence type="ECO:0000313" key="6">
    <source>
        <dbReference type="EMBL" id="ROT84807.1"/>
    </source>
</evidence>
<dbReference type="SUPFAM" id="SSF50447">
    <property type="entry name" value="Translation proteins"/>
    <property type="match status" value="1"/>
</dbReference>
<sequence length="123" mass="13836">MVKKGTGPGRLYARAVFTGYKRGQRNQYENTALLKIEGCKNKDDGKFYVGKRAVYVYKCKNKTSVPTGGKSRLRVLWGKVTRIHGNSGCVRAKFSSNLPATAMGKRIRVDQRVDMFCECLHVD</sequence>
<dbReference type="GO" id="GO:1990904">
    <property type="term" value="C:ribonucleoprotein complex"/>
    <property type="evidence" value="ECO:0007669"/>
    <property type="project" value="UniProtKB-KW"/>
</dbReference>
<gene>
    <name evidence="6" type="ORF">C7M84_022004</name>
</gene>
<dbReference type="GO" id="GO:0006412">
    <property type="term" value="P:translation"/>
    <property type="evidence" value="ECO:0007669"/>
    <property type="project" value="InterPro"/>
</dbReference>
<reference evidence="6 7" key="2">
    <citation type="submission" date="2019-01" db="EMBL/GenBank/DDBJ databases">
        <title>The decoding of complex shrimp genome reveals the adaptation for benthos swimmer, frequently molting mechanism and breeding impact on genome.</title>
        <authorList>
            <person name="Sun Y."/>
            <person name="Gao Y."/>
            <person name="Yu Y."/>
        </authorList>
    </citation>
    <scope>NUCLEOTIDE SEQUENCE [LARGE SCALE GENOMIC DNA]</scope>
    <source>
        <tissue evidence="6">Muscle</tissue>
    </source>
</reference>
<organism evidence="6 7">
    <name type="scientific">Penaeus vannamei</name>
    <name type="common">Whiteleg shrimp</name>
    <name type="synonym">Litopenaeus vannamei</name>
    <dbReference type="NCBI Taxonomy" id="6689"/>
    <lineage>
        <taxon>Eukaryota</taxon>
        <taxon>Metazoa</taxon>
        <taxon>Ecdysozoa</taxon>
        <taxon>Arthropoda</taxon>
        <taxon>Crustacea</taxon>
        <taxon>Multicrustacea</taxon>
        <taxon>Malacostraca</taxon>
        <taxon>Eumalacostraca</taxon>
        <taxon>Eucarida</taxon>
        <taxon>Decapoda</taxon>
        <taxon>Dendrobranchiata</taxon>
        <taxon>Penaeoidea</taxon>
        <taxon>Penaeidae</taxon>
        <taxon>Penaeus</taxon>
    </lineage>
</organism>
<reference evidence="6 7" key="1">
    <citation type="submission" date="2018-04" db="EMBL/GenBank/DDBJ databases">
        <authorList>
            <person name="Zhang X."/>
            <person name="Yuan J."/>
            <person name="Li F."/>
            <person name="Xiang J."/>
        </authorList>
    </citation>
    <scope>NUCLEOTIDE SEQUENCE [LARGE SCALE GENOMIC DNA]</scope>
    <source>
        <tissue evidence="6">Muscle</tissue>
    </source>
</reference>
<evidence type="ECO:0000313" key="7">
    <source>
        <dbReference type="Proteomes" id="UP000283509"/>
    </source>
</evidence>
<dbReference type="AlphaFoldDB" id="A0A423U7W8"/>
<dbReference type="GO" id="GO:0003735">
    <property type="term" value="F:structural constituent of ribosome"/>
    <property type="evidence" value="ECO:0007669"/>
    <property type="project" value="InterPro"/>
</dbReference>
<comment type="caution">
    <text evidence="6">The sequence shown here is derived from an EMBL/GenBank/DDBJ whole genome shotgun (WGS) entry which is preliminary data.</text>
</comment>
<dbReference type="Pfam" id="PF01247">
    <property type="entry name" value="Ribosomal_L35Ae"/>
    <property type="match status" value="1"/>
</dbReference>
<dbReference type="OrthoDB" id="1166329at2759"/>
<evidence type="ECO:0000256" key="3">
    <source>
        <dbReference type="ARBA" id="ARBA00023274"/>
    </source>
</evidence>
<evidence type="ECO:0000256" key="1">
    <source>
        <dbReference type="ARBA" id="ARBA00009269"/>
    </source>
</evidence>
<evidence type="ECO:0000256" key="5">
    <source>
        <dbReference type="ARBA" id="ARBA00035530"/>
    </source>
</evidence>
<dbReference type="GO" id="GO:0005840">
    <property type="term" value="C:ribosome"/>
    <property type="evidence" value="ECO:0007669"/>
    <property type="project" value="UniProtKB-KW"/>
</dbReference>
<evidence type="ECO:0000256" key="2">
    <source>
        <dbReference type="ARBA" id="ARBA00022980"/>
    </source>
</evidence>
<dbReference type="InterPro" id="IPR001780">
    <property type="entry name" value="Ribosomal_eL33"/>
</dbReference>
<accession>A0A423U7W8</accession>